<evidence type="ECO:0000313" key="9">
    <source>
        <dbReference type="EMBL" id="TDD50012.1"/>
    </source>
</evidence>
<dbReference type="PROSITE" id="PS00211">
    <property type="entry name" value="ABC_TRANSPORTER_1"/>
    <property type="match status" value="1"/>
</dbReference>
<dbReference type="InterPro" id="IPR027417">
    <property type="entry name" value="P-loop_NTPase"/>
</dbReference>
<dbReference type="NCBIfam" id="TIGR01727">
    <property type="entry name" value="oligo_HPY"/>
    <property type="match status" value="1"/>
</dbReference>
<evidence type="ECO:0000256" key="7">
    <source>
        <dbReference type="ARBA" id="ARBA00023136"/>
    </source>
</evidence>
<dbReference type="GO" id="GO:0005886">
    <property type="term" value="C:plasma membrane"/>
    <property type="evidence" value="ECO:0007669"/>
    <property type="project" value="UniProtKB-SubCell"/>
</dbReference>
<name>A0A4R4Z1U7_9ACTN</name>
<dbReference type="RefSeq" id="WP_132612018.1">
    <property type="nucleotide sequence ID" value="NZ_SMKQ01000028.1"/>
</dbReference>
<evidence type="ECO:0000256" key="2">
    <source>
        <dbReference type="ARBA" id="ARBA00005417"/>
    </source>
</evidence>
<dbReference type="InterPro" id="IPR017871">
    <property type="entry name" value="ABC_transporter-like_CS"/>
</dbReference>
<protein>
    <submittedName>
        <fullName evidence="9">ABC transporter ATP-binding protein</fullName>
    </submittedName>
</protein>
<dbReference type="FunFam" id="3.40.50.300:FF:000016">
    <property type="entry name" value="Oligopeptide ABC transporter ATP-binding component"/>
    <property type="match status" value="1"/>
</dbReference>
<keyword evidence="3" id="KW-0813">Transport</keyword>
<dbReference type="Gene3D" id="3.40.50.300">
    <property type="entry name" value="P-loop containing nucleotide triphosphate hydrolases"/>
    <property type="match status" value="1"/>
</dbReference>
<dbReference type="CDD" id="cd03257">
    <property type="entry name" value="ABC_NikE_OppD_transporters"/>
    <property type="match status" value="1"/>
</dbReference>
<reference evidence="9 10" key="1">
    <citation type="submission" date="2019-03" db="EMBL/GenBank/DDBJ databases">
        <title>Draft genome sequences of novel Actinobacteria.</title>
        <authorList>
            <person name="Sahin N."/>
            <person name="Ay H."/>
            <person name="Saygin H."/>
        </authorList>
    </citation>
    <scope>NUCLEOTIDE SEQUENCE [LARGE SCALE GENOMIC DNA]</scope>
    <source>
        <strain evidence="9 10">CH32</strain>
    </source>
</reference>
<comment type="caution">
    <text evidence="9">The sequence shown here is derived from an EMBL/GenBank/DDBJ whole genome shotgun (WGS) entry which is preliminary data.</text>
</comment>
<proteinExistence type="inferred from homology"/>
<gene>
    <name evidence="9" type="ORF">E1286_12815</name>
</gene>
<keyword evidence="4" id="KW-1003">Cell membrane</keyword>
<evidence type="ECO:0000256" key="6">
    <source>
        <dbReference type="ARBA" id="ARBA00022840"/>
    </source>
</evidence>
<evidence type="ECO:0000256" key="1">
    <source>
        <dbReference type="ARBA" id="ARBA00004202"/>
    </source>
</evidence>
<evidence type="ECO:0000256" key="3">
    <source>
        <dbReference type="ARBA" id="ARBA00022448"/>
    </source>
</evidence>
<keyword evidence="7" id="KW-0472">Membrane</keyword>
<keyword evidence="6 9" id="KW-0067">ATP-binding</keyword>
<feature type="domain" description="ABC transporter" evidence="8">
    <location>
        <begin position="9"/>
        <end position="258"/>
    </location>
</feature>
<sequence length="333" mass="35412">MSEPPVLEIRDLHVTFTAHGREIPAVRGVDLTIERGQTLALLGESGSGKSVTAKAIMGLLDRPGTRVRSAAARLGGRDLLAMSEEERRALRGSAMTLVFQDALSALNPVLSIGDQIGELFRVHLGVSRRQARARSIEMLTLVGIPAAAKRVDDYPHQFSGGMRQRILVAMAVALEPDLIIADEPTTALDVTVQAQILELIDRLRRDLGTAVLLITHDLGVAAEVSDRVAVMYAGRIVESGEAGELYDLPAHPYTAALLAAIPDLDAPASELRAIPGAPPSPAQVPPGCSFAPRCDRASEVCRTTRPPLIPLATGSGRYAACHHSEEMLDAALA</sequence>
<dbReference type="Proteomes" id="UP000295302">
    <property type="component" value="Unassembled WGS sequence"/>
</dbReference>
<dbReference type="PANTHER" id="PTHR43297:SF2">
    <property type="entry name" value="DIPEPTIDE TRANSPORT ATP-BINDING PROTEIN DPPD"/>
    <property type="match status" value="1"/>
</dbReference>
<dbReference type="GO" id="GO:0005524">
    <property type="term" value="F:ATP binding"/>
    <property type="evidence" value="ECO:0007669"/>
    <property type="project" value="UniProtKB-KW"/>
</dbReference>
<evidence type="ECO:0000313" key="10">
    <source>
        <dbReference type="Proteomes" id="UP000295302"/>
    </source>
</evidence>
<dbReference type="SMART" id="SM00382">
    <property type="entry name" value="AAA"/>
    <property type="match status" value="1"/>
</dbReference>
<dbReference type="EMBL" id="SMKQ01000028">
    <property type="protein sequence ID" value="TDD50012.1"/>
    <property type="molecule type" value="Genomic_DNA"/>
</dbReference>
<dbReference type="InterPro" id="IPR050388">
    <property type="entry name" value="ABC_Ni/Peptide_Import"/>
</dbReference>
<evidence type="ECO:0000256" key="4">
    <source>
        <dbReference type="ARBA" id="ARBA00022475"/>
    </source>
</evidence>
<dbReference type="InterPro" id="IPR003593">
    <property type="entry name" value="AAA+_ATPase"/>
</dbReference>
<dbReference type="PROSITE" id="PS50893">
    <property type="entry name" value="ABC_TRANSPORTER_2"/>
    <property type="match status" value="1"/>
</dbReference>
<comment type="similarity">
    <text evidence="2">Belongs to the ABC transporter superfamily.</text>
</comment>
<evidence type="ECO:0000259" key="8">
    <source>
        <dbReference type="PROSITE" id="PS50893"/>
    </source>
</evidence>
<keyword evidence="10" id="KW-1185">Reference proteome</keyword>
<dbReference type="GO" id="GO:0016887">
    <property type="term" value="F:ATP hydrolysis activity"/>
    <property type="evidence" value="ECO:0007669"/>
    <property type="project" value="InterPro"/>
</dbReference>
<evidence type="ECO:0000256" key="5">
    <source>
        <dbReference type="ARBA" id="ARBA00022741"/>
    </source>
</evidence>
<dbReference type="GO" id="GO:0015833">
    <property type="term" value="P:peptide transport"/>
    <property type="evidence" value="ECO:0007669"/>
    <property type="project" value="InterPro"/>
</dbReference>
<comment type="subcellular location">
    <subcellularLocation>
        <location evidence="1">Cell membrane</location>
        <topology evidence="1">Peripheral membrane protein</topology>
    </subcellularLocation>
</comment>
<dbReference type="OrthoDB" id="3677453at2"/>
<dbReference type="SUPFAM" id="SSF52540">
    <property type="entry name" value="P-loop containing nucleoside triphosphate hydrolases"/>
    <property type="match status" value="1"/>
</dbReference>
<dbReference type="PANTHER" id="PTHR43297">
    <property type="entry name" value="OLIGOPEPTIDE TRANSPORT ATP-BINDING PROTEIN APPD"/>
    <property type="match status" value="1"/>
</dbReference>
<dbReference type="Pfam" id="PF00005">
    <property type="entry name" value="ABC_tran"/>
    <property type="match status" value="1"/>
</dbReference>
<dbReference type="InterPro" id="IPR013563">
    <property type="entry name" value="Oligopep_ABC_C"/>
</dbReference>
<dbReference type="InterPro" id="IPR003439">
    <property type="entry name" value="ABC_transporter-like_ATP-bd"/>
</dbReference>
<accession>A0A4R4Z1U7</accession>
<organism evidence="9 10">
    <name type="scientific">Nonomuraea terrae</name>
    <dbReference type="NCBI Taxonomy" id="2530383"/>
    <lineage>
        <taxon>Bacteria</taxon>
        <taxon>Bacillati</taxon>
        <taxon>Actinomycetota</taxon>
        <taxon>Actinomycetes</taxon>
        <taxon>Streptosporangiales</taxon>
        <taxon>Streptosporangiaceae</taxon>
        <taxon>Nonomuraea</taxon>
    </lineage>
</organism>
<dbReference type="Pfam" id="PF08352">
    <property type="entry name" value="oligo_HPY"/>
    <property type="match status" value="1"/>
</dbReference>
<dbReference type="AlphaFoldDB" id="A0A4R4Z1U7"/>
<keyword evidence="5" id="KW-0547">Nucleotide-binding</keyword>